<dbReference type="EMBL" id="JBIGHX010000003">
    <property type="protein sequence ID" value="MFG6462209.1"/>
    <property type="molecule type" value="Genomic_DNA"/>
</dbReference>
<sequence>MQFAKQLREGVRNGSITTSIRIWQSPHVKAGGRYAVEGGSIVVTSIREISLTDISDSLARESGFRSLADLLQTARHGGGHKVYFIRFRFEAAEGTV</sequence>
<dbReference type="InterPro" id="IPR015947">
    <property type="entry name" value="PUA-like_sf"/>
</dbReference>
<evidence type="ECO:0000313" key="2">
    <source>
        <dbReference type="EMBL" id="MFG6462209.1"/>
    </source>
</evidence>
<evidence type="ECO:0000259" key="1">
    <source>
        <dbReference type="SMART" id="SM01022"/>
    </source>
</evidence>
<dbReference type="SMART" id="SM01022">
    <property type="entry name" value="ASCH"/>
    <property type="match status" value="1"/>
</dbReference>
<organism evidence="2 3">
    <name type="scientific">Pelomonas lactea</name>
    <dbReference type="NCBI Taxonomy" id="3299030"/>
    <lineage>
        <taxon>Bacteria</taxon>
        <taxon>Pseudomonadati</taxon>
        <taxon>Pseudomonadota</taxon>
        <taxon>Betaproteobacteria</taxon>
        <taxon>Burkholderiales</taxon>
        <taxon>Sphaerotilaceae</taxon>
        <taxon>Roseateles</taxon>
    </lineage>
</organism>
<gene>
    <name evidence="2" type="ORF">ACG04Q_11575</name>
</gene>
<dbReference type="Proteomes" id="UP001606302">
    <property type="component" value="Unassembled WGS sequence"/>
</dbReference>
<dbReference type="InterPro" id="IPR007374">
    <property type="entry name" value="ASCH_domain"/>
</dbReference>
<dbReference type="SUPFAM" id="SSF88697">
    <property type="entry name" value="PUA domain-like"/>
    <property type="match status" value="1"/>
</dbReference>
<reference evidence="2 3" key="1">
    <citation type="submission" date="2024-08" db="EMBL/GenBank/DDBJ databases">
        <authorList>
            <person name="Lu H."/>
        </authorList>
    </citation>
    <scope>NUCLEOTIDE SEQUENCE [LARGE SCALE GENOMIC DNA]</scope>
    <source>
        <strain evidence="2 3">DXS20W</strain>
    </source>
</reference>
<accession>A0ABW7GJT7</accession>
<feature type="domain" description="ASCH" evidence="1">
    <location>
        <begin position="1"/>
        <end position="91"/>
    </location>
</feature>
<proteinExistence type="predicted"/>
<dbReference type="RefSeq" id="WP_394511074.1">
    <property type="nucleotide sequence ID" value="NZ_JBIGHX010000003.1"/>
</dbReference>
<name>A0ABW7GJT7_9BURK</name>
<evidence type="ECO:0000313" key="3">
    <source>
        <dbReference type="Proteomes" id="UP001606302"/>
    </source>
</evidence>
<comment type="caution">
    <text evidence="2">The sequence shown here is derived from an EMBL/GenBank/DDBJ whole genome shotgun (WGS) entry which is preliminary data.</text>
</comment>
<protein>
    <recommendedName>
        <fullName evidence="1">ASCH domain-containing protein</fullName>
    </recommendedName>
</protein>
<keyword evidence="3" id="KW-1185">Reference proteome</keyword>